<evidence type="ECO:0000256" key="7">
    <source>
        <dbReference type="ARBA" id="ARBA00023306"/>
    </source>
</evidence>
<dbReference type="EMBL" id="CP038444">
    <property type="protein sequence ID" value="QJT31592.1"/>
    <property type="molecule type" value="Genomic_DNA"/>
</dbReference>
<feature type="compositionally biased region" description="Basic and acidic residues" evidence="10">
    <location>
        <begin position="70"/>
        <end position="88"/>
    </location>
</feature>
<protein>
    <recommendedName>
        <fullName evidence="8 9">Cell division protein ZipA</fullName>
    </recommendedName>
</protein>
<evidence type="ECO:0000256" key="1">
    <source>
        <dbReference type="ARBA" id="ARBA00022475"/>
    </source>
</evidence>
<dbReference type="GO" id="GO:0032153">
    <property type="term" value="C:cell division site"/>
    <property type="evidence" value="ECO:0007669"/>
    <property type="project" value="UniProtKB-UniRule"/>
</dbReference>
<feature type="region of interest" description="Disordered" evidence="10">
    <location>
        <begin position="187"/>
        <end position="213"/>
    </location>
</feature>
<feature type="compositionally biased region" description="Low complexity" evidence="10">
    <location>
        <begin position="138"/>
        <end position="148"/>
    </location>
</feature>
<evidence type="ECO:0000313" key="13">
    <source>
        <dbReference type="EMBL" id="QJT31592.1"/>
    </source>
</evidence>
<comment type="subcellular location">
    <subcellularLocation>
        <location evidence="8">Cell inner membrane</location>
        <topology evidence="8">Single-pass type I membrane protein</topology>
    </subcellularLocation>
    <text evidence="8">Localizes to the Z ring in an FtsZ-dependent manner.</text>
</comment>
<evidence type="ECO:0000313" key="16">
    <source>
        <dbReference type="Proteomes" id="UP000502657"/>
    </source>
</evidence>
<feature type="domain" description="ZipA C-terminal FtsZ-binding" evidence="11">
    <location>
        <begin position="237"/>
        <end position="367"/>
    </location>
</feature>
<dbReference type="InterPro" id="IPR036765">
    <property type="entry name" value="ZipA_FtsZ-bd_C_sf"/>
</dbReference>
<comment type="similarity">
    <text evidence="8 9">Belongs to the ZipA family.</text>
</comment>
<gene>
    <name evidence="8 13" type="primary">zipA</name>
    <name evidence="13" type="ORF">E4186_16390</name>
    <name evidence="14" type="ORF">E4188_13870</name>
    <name evidence="12" type="ORF">LZT28_08405</name>
</gene>
<keyword evidence="3 8" id="KW-0132">Cell division</keyword>
<keyword evidence="7 8" id="KW-0131">Cell cycle</keyword>
<dbReference type="GO" id="GO:0005886">
    <property type="term" value="C:plasma membrane"/>
    <property type="evidence" value="ECO:0007669"/>
    <property type="project" value="UniProtKB-SubCell"/>
</dbReference>
<keyword evidence="5 8" id="KW-1133">Transmembrane helix</keyword>
<reference evidence="15 16" key="1">
    <citation type="submission" date="2019-03" db="EMBL/GenBank/DDBJ databases">
        <title>Novel transposon Tn6433 accelerates the dissemination of tet(E) in Aeromonas from aerobic biofilm under oxytetracycline stress.</title>
        <authorList>
            <person name="Shi Y."/>
            <person name="Tian Z."/>
            <person name="Zhang Y."/>
            <person name="Zhang H."/>
            <person name="Yang M."/>
        </authorList>
    </citation>
    <scope>NUCLEOTIDE SEQUENCE [LARGE SCALE GENOMIC DNA]</scope>
    <source>
        <strain evidence="14 16">R50-22</strain>
        <strain evidence="13 15">T5-8</strain>
    </source>
</reference>
<dbReference type="SMART" id="SM00771">
    <property type="entry name" value="ZipA_C"/>
    <property type="match status" value="1"/>
</dbReference>
<dbReference type="InterPro" id="IPR007449">
    <property type="entry name" value="ZipA_FtsZ-bd_C"/>
</dbReference>
<dbReference type="Gene3D" id="3.30.1400.10">
    <property type="entry name" value="ZipA, C-terminal FtsZ-binding domain"/>
    <property type="match status" value="1"/>
</dbReference>
<keyword evidence="6 8" id="KW-0472">Membrane</keyword>
<dbReference type="RefSeq" id="WP_042649500.1">
    <property type="nucleotide sequence ID" value="NZ_CAWMGL010000132.1"/>
</dbReference>
<feature type="transmembrane region" description="Helical" evidence="8">
    <location>
        <begin position="6"/>
        <end position="25"/>
    </location>
</feature>
<comment type="function">
    <text evidence="8 9">Essential cell division protein that stabilizes the FtsZ protofilaments by cross-linking them and that serves as a cytoplasmic membrane anchor for the Z ring. Also required for the recruitment to the septal ring of downstream cell division proteins.</text>
</comment>
<keyword evidence="4 8" id="KW-0812">Transmembrane</keyword>
<evidence type="ECO:0000256" key="9">
    <source>
        <dbReference type="RuleBase" id="RU003612"/>
    </source>
</evidence>
<keyword evidence="16" id="KW-1185">Reference proteome</keyword>
<feature type="compositionally biased region" description="Acidic residues" evidence="10">
    <location>
        <begin position="122"/>
        <end position="137"/>
    </location>
</feature>
<accession>A0AAE7DSE6</accession>
<evidence type="ECO:0000313" key="12">
    <source>
        <dbReference type="EMBL" id="MCV3288278.1"/>
    </source>
</evidence>
<keyword evidence="2 8" id="KW-0997">Cell inner membrane</keyword>
<dbReference type="EMBL" id="CP038448">
    <property type="protein sequence ID" value="QJT39482.1"/>
    <property type="molecule type" value="Genomic_DNA"/>
</dbReference>
<evidence type="ECO:0000259" key="11">
    <source>
        <dbReference type="SMART" id="SM00771"/>
    </source>
</evidence>
<dbReference type="Proteomes" id="UP000502006">
    <property type="component" value="Chromosome"/>
</dbReference>
<evidence type="ECO:0000256" key="3">
    <source>
        <dbReference type="ARBA" id="ARBA00022618"/>
    </source>
</evidence>
<name>A0AAE7DSE6_AERME</name>
<dbReference type="AlphaFoldDB" id="A0AAE7DSE6"/>
<dbReference type="PANTHER" id="PTHR38685">
    <property type="entry name" value="CELL DIVISION PROTEIN ZIPA"/>
    <property type="match status" value="1"/>
</dbReference>
<proteinExistence type="inferred from homology"/>
<dbReference type="Proteomes" id="UP000502657">
    <property type="component" value="Chromosome"/>
</dbReference>
<sequence>MQELRYILVALGGIAIAALLIHGLWSNRKNRQAPIKEKPLGRMESKSRDRDSDAFDSDGIGQVRVVSGGRRAEPKLRNDEAHQPEPRRAATVPAFDEDEDDDLPPPVVRKPAPRPVTPPPVYEEEDEYEEPSAEPVEEVPAAPVRKPAQVIRRTPVHRSRPQREPMMQPLDDEPLVEPAYAQAPTFGAREPAPQQQARYAQPAPAYEEPDYDDEPAYEEPVQVAEPVQEQPPVEKIWQDVYVINLMARPGHDLQGATLLSSLLALGFKFGEMDIFHRHEDLNGKGEVLFSMINMVKPGTFNPYRMEQFSTPGVSLFMQLPLRSNAAFAFEHMLQAADQLASDLDAMLTDASRSPLSDDDIARYRHELAAYEASRD</sequence>
<reference evidence="12" key="2">
    <citation type="submission" date="2022-01" db="EMBL/GenBank/DDBJ databases">
        <title>Comparison of Fish pathogen Aeromonas spp.</title>
        <authorList>
            <person name="Dubey S."/>
            <person name="Sorum H."/>
            <person name="Munangandu H.M."/>
        </authorList>
    </citation>
    <scope>NUCLEOTIDE SEQUENCE</scope>
    <source>
        <strain evidence="12">SD/21-15</strain>
    </source>
</reference>
<dbReference type="PANTHER" id="PTHR38685:SF1">
    <property type="entry name" value="CELL DIVISION PROTEIN ZIPA"/>
    <property type="match status" value="1"/>
</dbReference>
<dbReference type="Proteomes" id="UP001208651">
    <property type="component" value="Unassembled WGS sequence"/>
</dbReference>
<dbReference type="SUPFAM" id="SSF64383">
    <property type="entry name" value="Cell-division protein ZipA, C-terminal domain"/>
    <property type="match status" value="1"/>
</dbReference>
<dbReference type="Pfam" id="PF04354">
    <property type="entry name" value="ZipA_C"/>
    <property type="match status" value="1"/>
</dbReference>
<dbReference type="GO" id="GO:0000917">
    <property type="term" value="P:division septum assembly"/>
    <property type="evidence" value="ECO:0007669"/>
    <property type="project" value="TreeGrafter"/>
</dbReference>
<keyword evidence="1 8" id="KW-1003">Cell membrane</keyword>
<dbReference type="InterPro" id="IPR011919">
    <property type="entry name" value="Cell_div_ZipA"/>
</dbReference>
<evidence type="ECO:0000256" key="2">
    <source>
        <dbReference type="ARBA" id="ARBA00022519"/>
    </source>
</evidence>
<evidence type="ECO:0000313" key="14">
    <source>
        <dbReference type="EMBL" id="QJT39482.1"/>
    </source>
</evidence>
<dbReference type="GO" id="GO:0043093">
    <property type="term" value="P:FtsZ-dependent cytokinesis"/>
    <property type="evidence" value="ECO:0007669"/>
    <property type="project" value="UniProtKB-UniRule"/>
</dbReference>
<evidence type="ECO:0000256" key="5">
    <source>
        <dbReference type="ARBA" id="ARBA00022989"/>
    </source>
</evidence>
<dbReference type="EMBL" id="JAJVCY010000010">
    <property type="protein sequence ID" value="MCV3288278.1"/>
    <property type="molecule type" value="Genomic_DNA"/>
</dbReference>
<feature type="compositionally biased region" description="Pro residues" evidence="10">
    <location>
        <begin position="104"/>
        <end position="121"/>
    </location>
</feature>
<evidence type="ECO:0000313" key="15">
    <source>
        <dbReference type="Proteomes" id="UP000502006"/>
    </source>
</evidence>
<comment type="subunit">
    <text evidence="8">Interacts with FtsZ via their C-terminal domains.</text>
</comment>
<feature type="region of interest" description="Disordered" evidence="10">
    <location>
        <begin position="35"/>
        <end position="170"/>
    </location>
</feature>
<evidence type="ECO:0000256" key="6">
    <source>
        <dbReference type="ARBA" id="ARBA00023136"/>
    </source>
</evidence>
<organism evidence="13 15">
    <name type="scientific">Aeromonas media</name>
    <dbReference type="NCBI Taxonomy" id="651"/>
    <lineage>
        <taxon>Bacteria</taxon>
        <taxon>Pseudomonadati</taxon>
        <taxon>Pseudomonadota</taxon>
        <taxon>Gammaproteobacteria</taxon>
        <taxon>Aeromonadales</taxon>
        <taxon>Aeromonadaceae</taxon>
        <taxon>Aeromonas</taxon>
    </lineage>
</organism>
<dbReference type="HAMAP" id="MF_00509">
    <property type="entry name" value="ZipA"/>
    <property type="match status" value="1"/>
</dbReference>
<evidence type="ECO:0000256" key="8">
    <source>
        <dbReference type="HAMAP-Rule" id="MF_00509"/>
    </source>
</evidence>
<evidence type="ECO:0000256" key="4">
    <source>
        <dbReference type="ARBA" id="ARBA00022692"/>
    </source>
</evidence>
<evidence type="ECO:0000256" key="10">
    <source>
        <dbReference type="SAM" id="MobiDB-lite"/>
    </source>
</evidence>
<feature type="compositionally biased region" description="Low complexity" evidence="10">
    <location>
        <begin position="188"/>
        <end position="206"/>
    </location>
</feature>
<feature type="compositionally biased region" description="Basic and acidic residues" evidence="10">
    <location>
        <begin position="35"/>
        <end position="53"/>
    </location>
</feature>
<dbReference type="NCBIfam" id="TIGR02205">
    <property type="entry name" value="septum_zipA"/>
    <property type="match status" value="1"/>
</dbReference>